<name>A0A8S1PP67_9CILI</name>
<comment type="caution">
    <text evidence="1">The sequence shown here is derived from an EMBL/GenBank/DDBJ whole genome shotgun (WGS) entry which is preliminary data.</text>
</comment>
<dbReference type="AlphaFoldDB" id="A0A8S1PP67"/>
<protein>
    <submittedName>
        <fullName evidence="1">Uncharacterized protein</fullName>
    </submittedName>
</protein>
<sequence>MSQIKGYNDEIYNKNNLSAMKESNYSFIRQLIQSIPIIWNKEIRFKRRKFIKFIQSLQIITLLFDEQNYVDQKNFGQQNFSKFYYQKYIILDVIFILHKEFNLFQKKSNSANSQRFEEDGYRFERNFLYMSISNNLNIPFLTSKNFFTSISFQDNQLLML</sequence>
<dbReference type="EMBL" id="CAJJDN010000084">
    <property type="protein sequence ID" value="CAD8105167.1"/>
    <property type="molecule type" value="Genomic_DNA"/>
</dbReference>
<evidence type="ECO:0000313" key="1">
    <source>
        <dbReference type="EMBL" id="CAD8105167.1"/>
    </source>
</evidence>
<dbReference type="Proteomes" id="UP000692954">
    <property type="component" value="Unassembled WGS sequence"/>
</dbReference>
<proteinExistence type="predicted"/>
<keyword evidence="2" id="KW-1185">Reference proteome</keyword>
<evidence type="ECO:0000313" key="2">
    <source>
        <dbReference type="Proteomes" id="UP000692954"/>
    </source>
</evidence>
<accession>A0A8S1PP67</accession>
<reference evidence="1" key="1">
    <citation type="submission" date="2021-01" db="EMBL/GenBank/DDBJ databases">
        <authorList>
            <consortium name="Genoscope - CEA"/>
            <person name="William W."/>
        </authorList>
    </citation>
    <scope>NUCLEOTIDE SEQUENCE</scope>
</reference>
<gene>
    <name evidence="1" type="ORF">PSON_ATCC_30995.1.T0840002</name>
</gene>
<organism evidence="1 2">
    <name type="scientific">Paramecium sonneborni</name>
    <dbReference type="NCBI Taxonomy" id="65129"/>
    <lineage>
        <taxon>Eukaryota</taxon>
        <taxon>Sar</taxon>
        <taxon>Alveolata</taxon>
        <taxon>Ciliophora</taxon>
        <taxon>Intramacronucleata</taxon>
        <taxon>Oligohymenophorea</taxon>
        <taxon>Peniculida</taxon>
        <taxon>Parameciidae</taxon>
        <taxon>Paramecium</taxon>
    </lineage>
</organism>